<keyword evidence="6 7" id="KW-0472">Membrane</keyword>
<feature type="transmembrane region" description="Helical" evidence="7">
    <location>
        <begin position="331"/>
        <end position="353"/>
    </location>
</feature>
<keyword evidence="3" id="KW-0997">Cell inner membrane</keyword>
<feature type="transmembrane region" description="Helical" evidence="7">
    <location>
        <begin position="301"/>
        <end position="319"/>
    </location>
</feature>
<dbReference type="Proteomes" id="UP000019402">
    <property type="component" value="Unassembled WGS sequence"/>
</dbReference>
<dbReference type="OrthoDB" id="9785600at2"/>
<dbReference type="eggNOG" id="COG1593">
    <property type="taxonomic scope" value="Bacteria"/>
</dbReference>
<feature type="domain" description="TRAP C4-dicarboxylate transport system permease DctM subunit" evidence="8">
    <location>
        <begin position="11"/>
        <end position="476"/>
    </location>
</feature>
<feature type="transmembrane region" description="Helical" evidence="7">
    <location>
        <begin position="6"/>
        <end position="39"/>
    </location>
</feature>
<dbReference type="RefSeq" id="WP_027472027.1">
    <property type="nucleotide sequence ID" value="NZ_BAMD01000062.1"/>
</dbReference>
<feature type="transmembrane region" description="Helical" evidence="7">
    <location>
        <begin position="273"/>
        <end position="295"/>
    </location>
</feature>
<dbReference type="InterPro" id="IPR010656">
    <property type="entry name" value="DctM"/>
</dbReference>
<name>W7YKA9_9BACT</name>
<evidence type="ECO:0000256" key="2">
    <source>
        <dbReference type="ARBA" id="ARBA00022475"/>
    </source>
</evidence>
<proteinExistence type="predicted"/>
<organism evidence="9 10">
    <name type="scientific">Saccharicrinis fermentans DSM 9555 = JCM 21142</name>
    <dbReference type="NCBI Taxonomy" id="869213"/>
    <lineage>
        <taxon>Bacteria</taxon>
        <taxon>Pseudomonadati</taxon>
        <taxon>Bacteroidota</taxon>
        <taxon>Bacteroidia</taxon>
        <taxon>Marinilabiliales</taxon>
        <taxon>Marinilabiliaceae</taxon>
        <taxon>Saccharicrinis</taxon>
    </lineage>
</organism>
<evidence type="ECO:0000256" key="5">
    <source>
        <dbReference type="ARBA" id="ARBA00022989"/>
    </source>
</evidence>
<feature type="transmembrane region" description="Helical" evidence="7">
    <location>
        <begin position="104"/>
        <end position="128"/>
    </location>
</feature>
<gene>
    <name evidence="9" type="ORF">JCM21142_93694</name>
</gene>
<feature type="transmembrane region" description="Helical" evidence="7">
    <location>
        <begin position="418"/>
        <end position="444"/>
    </location>
</feature>
<dbReference type="EMBL" id="BAMD01000062">
    <property type="protein sequence ID" value="GAF04971.1"/>
    <property type="molecule type" value="Genomic_DNA"/>
</dbReference>
<comment type="subcellular location">
    <subcellularLocation>
        <location evidence="1">Cell inner membrane</location>
        <topology evidence="1">Multi-pass membrane protein</topology>
    </subcellularLocation>
</comment>
<evidence type="ECO:0000313" key="10">
    <source>
        <dbReference type="Proteomes" id="UP000019402"/>
    </source>
</evidence>
<dbReference type="AlphaFoldDB" id="W7YKA9"/>
<feature type="transmembrane region" description="Helical" evidence="7">
    <location>
        <begin position="456"/>
        <end position="480"/>
    </location>
</feature>
<keyword evidence="2" id="KW-1003">Cell membrane</keyword>
<feature type="transmembrane region" description="Helical" evidence="7">
    <location>
        <begin position="59"/>
        <end position="84"/>
    </location>
</feature>
<feature type="transmembrane region" description="Helical" evidence="7">
    <location>
        <begin position="395"/>
        <end position="412"/>
    </location>
</feature>
<sequence length="486" mass="51250">MDYLGIFVLIFSFIFLLVSGVPIAFSIGISGILTMLVSIDSLPAFTTYAQRMATGLDSFALLAIPFFILAGNIMNSGGIAVRLINLAKIMVGKWPAGLAYVNVFANMLFGAISGSAAASASAIGSIMGPEMKRDGYDESFSAAVNISSATTGLSIPPSNILIVYSLASGGVSITALFLAGYIPGILTGLAIMLTSMALVIGHKKGTKASMLAVLKVLIGAAATFGFIAGMIAIKAQSALSYNLVWAGIGALLLFFIVRFSVKRPASVRRGLKVLWDAVPSLFLLIVVIGGIVGGLFTATEASAIAVLYALVLSLIYKEISISDLPDIILRSVKTTAIVLLLVSTCIGLSWIMAYENIPQNVSSGLLGISNNPIIILLIINLILLIVGVFMDMTPAVLIFTPIFLPIVTNMGVDPTHFGIIMVLNLSVGLCTPPVGSVLFIGCSVANIKIDKVIKPLLPMFLAMVAVLMMVTYIPEISLWLPRLFDF</sequence>
<evidence type="ECO:0000256" key="6">
    <source>
        <dbReference type="ARBA" id="ARBA00023136"/>
    </source>
</evidence>
<protein>
    <submittedName>
        <fullName evidence="9">Neu5Ac permease</fullName>
    </submittedName>
</protein>
<dbReference type="PANTHER" id="PTHR33362:SF2">
    <property type="entry name" value="TRAP TRANSPORTER LARGE PERMEASE PROTEIN"/>
    <property type="match status" value="1"/>
</dbReference>
<dbReference type="GO" id="GO:0005886">
    <property type="term" value="C:plasma membrane"/>
    <property type="evidence" value="ECO:0007669"/>
    <property type="project" value="UniProtKB-SubCell"/>
</dbReference>
<dbReference type="STRING" id="869213.GCA_000517085_02422"/>
<keyword evidence="4 7" id="KW-0812">Transmembrane</keyword>
<evidence type="ECO:0000259" key="8">
    <source>
        <dbReference type="Pfam" id="PF06808"/>
    </source>
</evidence>
<feature type="transmembrane region" description="Helical" evidence="7">
    <location>
        <begin position="373"/>
        <end position="390"/>
    </location>
</feature>
<feature type="transmembrane region" description="Helical" evidence="7">
    <location>
        <begin position="173"/>
        <end position="200"/>
    </location>
</feature>
<dbReference type="PANTHER" id="PTHR33362">
    <property type="entry name" value="SIALIC ACID TRAP TRANSPORTER PERMEASE PROTEIN SIAT-RELATED"/>
    <property type="match status" value="1"/>
</dbReference>
<evidence type="ECO:0000256" key="1">
    <source>
        <dbReference type="ARBA" id="ARBA00004429"/>
    </source>
</evidence>
<feature type="transmembrane region" description="Helical" evidence="7">
    <location>
        <begin position="239"/>
        <end position="261"/>
    </location>
</feature>
<reference evidence="9 10" key="1">
    <citation type="journal article" date="2014" name="Genome Announc.">
        <title>Draft Genome Sequence of Cytophaga fermentans JCM 21142T, a Facultative Anaerobe Isolated from Marine Mud.</title>
        <authorList>
            <person name="Starns D."/>
            <person name="Oshima K."/>
            <person name="Suda W."/>
            <person name="Iino T."/>
            <person name="Yuki M."/>
            <person name="Inoue J."/>
            <person name="Kitamura K."/>
            <person name="Iida T."/>
            <person name="Darby A."/>
            <person name="Hattori M."/>
            <person name="Ohkuma M."/>
        </authorList>
    </citation>
    <scope>NUCLEOTIDE SEQUENCE [LARGE SCALE GENOMIC DNA]</scope>
    <source>
        <strain evidence="9 10">JCM 21142</strain>
    </source>
</reference>
<dbReference type="InterPro" id="IPR004681">
    <property type="entry name" value="TRAP_DctM"/>
</dbReference>
<evidence type="ECO:0000256" key="4">
    <source>
        <dbReference type="ARBA" id="ARBA00022692"/>
    </source>
</evidence>
<accession>W7YKA9</accession>
<evidence type="ECO:0000256" key="7">
    <source>
        <dbReference type="SAM" id="Phobius"/>
    </source>
</evidence>
<feature type="transmembrane region" description="Helical" evidence="7">
    <location>
        <begin position="212"/>
        <end position="233"/>
    </location>
</feature>
<evidence type="ECO:0000313" key="9">
    <source>
        <dbReference type="EMBL" id="GAF04971.1"/>
    </source>
</evidence>
<dbReference type="GO" id="GO:0022857">
    <property type="term" value="F:transmembrane transporter activity"/>
    <property type="evidence" value="ECO:0007669"/>
    <property type="project" value="TreeGrafter"/>
</dbReference>
<comment type="caution">
    <text evidence="9">The sequence shown here is derived from an EMBL/GenBank/DDBJ whole genome shotgun (WGS) entry which is preliminary data.</text>
</comment>
<evidence type="ECO:0000256" key="3">
    <source>
        <dbReference type="ARBA" id="ARBA00022519"/>
    </source>
</evidence>
<keyword evidence="10" id="KW-1185">Reference proteome</keyword>
<dbReference type="Pfam" id="PF06808">
    <property type="entry name" value="DctM"/>
    <property type="match status" value="1"/>
</dbReference>
<keyword evidence="5 7" id="KW-1133">Transmembrane helix</keyword>